<dbReference type="Pfam" id="PF04097">
    <property type="entry name" value="Nic96"/>
    <property type="match status" value="1"/>
</dbReference>
<protein>
    <recommendedName>
        <fullName evidence="4">Nuclear pore protein</fullName>
    </recommendedName>
</protein>
<comment type="subcellular location">
    <subcellularLocation>
        <location evidence="1">Nucleus envelope</location>
    </subcellularLocation>
    <subcellularLocation>
        <location evidence="4">Nucleus</location>
        <location evidence="4">Nuclear pore complex</location>
    </subcellularLocation>
</comment>
<keyword evidence="4" id="KW-0906">Nuclear pore complex</keyword>
<dbReference type="PANTHER" id="PTHR11225:SF4">
    <property type="entry name" value="NUCLEAR PORE COMPLEX PROTEIN NUP93"/>
    <property type="match status" value="1"/>
</dbReference>
<reference evidence="5 6" key="1">
    <citation type="journal article" date="2013" name="Genome Biol.">
        <title>Genome of Acanthamoeba castellanii highlights extensive lateral gene transfer and early evolution of tyrosine kinase signaling.</title>
        <authorList>
            <person name="Clarke M."/>
            <person name="Lohan A.J."/>
            <person name="Liu B."/>
            <person name="Lagkouvardos I."/>
            <person name="Roy S."/>
            <person name="Zafar N."/>
            <person name="Bertelli C."/>
            <person name="Schilde C."/>
            <person name="Kianianmomeni A."/>
            <person name="Burglin T.R."/>
            <person name="Frech C."/>
            <person name="Turcotte B."/>
            <person name="Kopec K.O."/>
            <person name="Synnott J.M."/>
            <person name="Choo C."/>
            <person name="Paponov I."/>
            <person name="Finkler A."/>
            <person name="Soon Heng Tan C."/>
            <person name="Hutchins A.P."/>
            <person name="Weinmeier T."/>
            <person name="Rattei T."/>
            <person name="Chu J.S."/>
            <person name="Gimenez G."/>
            <person name="Irimia M."/>
            <person name="Rigden D.J."/>
            <person name="Fitzpatrick D.A."/>
            <person name="Lorenzo-Morales J."/>
            <person name="Bateman A."/>
            <person name="Chiu C.H."/>
            <person name="Tang P."/>
            <person name="Hegemann P."/>
            <person name="Fromm H."/>
            <person name="Raoult D."/>
            <person name="Greub G."/>
            <person name="Miranda-Saavedra D."/>
            <person name="Chen N."/>
            <person name="Nash P."/>
            <person name="Ginger M.L."/>
            <person name="Horn M."/>
            <person name="Schaap P."/>
            <person name="Caler L."/>
            <person name="Loftus B."/>
        </authorList>
    </citation>
    <scope>NUCLEOTIDE SEQUENCE [LARGE SCALE GENOMIC DNA]</scope>
    <source>
        <strain evidence="5 6">Neff</strain>
    </source>
</reference>
<evidence type="ECO:0000256" key="4">
    <source>
        <dbReference type="RuleBase" id="RU364035"/>
    </source>
</evidence>
<sequence length="823" mass="91091">MDGPSKRASSFSSLLEQSRQLARQTGEYLIQRNVDQIDDTTRSLHTTLSHSTKDVAKNKGRYLLATKGFDADKLSRNLNAVNLKLTYEPLELALADTDLEGSLKYARLPLFWTLTLDHFKRNSAKKLDSDWEGAKSELLEALGFSSALLPRGTSAPSTPMKPGMDFTAAALASPATPLGRAGAARSAQEAVGKMTAYGKVVDELNQQRREKRSFSTMQAFQQAARTVDDTELRRKEVADCWDLLSRIVGEPEQATSAAVALPEAVYERTYREAPEALSRKFLSGAKQYQRVMQLVVDRNAKRAELGGEPGMHSLARAYARAVALSRPGAHSQLEEAGSAWAEIYYALRAGDVGSACQLALSANPPLQEFAGLLQAFSQNGHLSELQQADCRRTLNATRDPFKQIIYMLLTRHTPSSLPAPISTTQDWIWFHLSLIVQEENGEAFAASLRRLQQQVCKFGPDHFNAKKHPLLYFQVVLITLQFEKAIEFLWGKGDYAVEAVHFATGLYYYGVLRVPDADAPRSPNSIYSETSGRSAVDLPRMLWHYALAVVEQRRDLALALNYIHLVRDVALEDLMLKDFVLNTREVDALLGTEGREGLVLRVLGDAARVRRLREVVAAACEERAELPAAVKLYHEAGDYEKVLSLLNAALGPLVSAAGPDRQALIALALDVNTRYSTIREAPTRSLETLRTLIQTAHFFDLSNANRLPEALQRLEVIGILPFDQATVPEKVELFAKLDETVKRCVGDLILAAMSVLYKLYGAIAPGTGSQSASFLFPSDPARLHEMEAIKSRARALAAFTGRIQYRLPSDVTSRLLRFEVLMS</sequence>
<evidence type="ECO:0000256" key="3">
    <source>
        <dbReference type="ARBA" id="ARBA00023242"/>
    </source>
</evidence>
<dbReference type="InterPro" id="IPR007231">
    <property type="entry name" value="Nucleoporin_int_Nup93/Nic96"/>
</dbReference>
<dbReference type="GO" id="GO:0005643">
    <property type="term" value="C:nuclear pore"/>
    <property type="evidence" value="ECO:0007669"/>
    <property type="project" value="UniProtKB-SubCell"/>
</dbReference>
<dbReference type="AlphaFoldDB" id="L8HLP6"/>
<accession>L8HLP6</accession>
<gene>
    <name evidence="5" type="ORF">ACA1_291540</name>
</gene>
<dbReference type="EMBL" id="KB007805">
    <property type="protein sequence ID" value="ELR25346.1"/>
    <property type="molecule type" value="Genomic_DNA"/>
</dbReference>
<dbReference type="OMA" id="LLMCGQF"/>
<dbReference type="VEuPathDB" id="AmoebaDB:ACA1_291540"/>
<dbReference type="GeneID" id="14926396"/>
<keyword evidence="4" id="KW-0472">Membrane</keyword>
<dbReference type="GO" id="GO:0017056">
    <property type="term" value="F:structural constituent of nuclear pore"/>
    <property type="evidence" value="ECO:0007669"/>
    <property type="project" value="InterPro"/>
</dbReference>
<organism evidence="5 6">
    <name type="scientific">Acanthamoeba castellanii (strain ATCC 30010 / Neff)</name>
    <dbReference type="NCBI Taxonomy" id="1257118"/>
    <lineage>
        <taxon>Eukaryota</taxon>
        <taxon>Amoebozoa</taxon>
        <taxon>Discosea</taxon>
        <taxon>Longamoebia</taxon>
        <taxon>Centramoebida</taxon>
        <taxon>Acanthamoebidae</taxon>
        <taxon>Acanthamoeba</taxon>
    </lineage>
</organism>
<keyword evidence="3 4" id="KW-0539">Nucleus</keyword>
<dbReference type="GO" id="GO:0016973">
    <property type="term" value="P:poly(A)+ mRNA export from nucleus"/>
    <property type="evidence" value="ECO:0007669"/>
    <property type="project" value="TreeGrafter"/>
</dbReference>
<evidence type="ECO:0000313" key="6">
    <source>
        <dbReference type="Proteomes" id="UP000011083"/>
    </source>
</evidence>
<proteinExistence type="inferred from homology"/>
<keyword evidence="6" id="KW-1185">Reference proteome</keyword>
<dbReference type="PANTHER" id="PTHR11225">
    <property type="entry name" value="NUCLEAR PORE COMPLEX PROTEIN NUP93 NUCLEOPORIN NUP93 DEAD EYE PROTEIN"/>
    <property type="match status" value="1"/>
</dbReference>
<dbReference type="OrthoDB" id="1918363at2759"/>
<name>L8HLP6_ACACF</name>
<keyword evidence="4" id="KW-0653">Protein transport</keyword>
<dbReference type="STRING" id="1257118.L8HLP6"/>
<dbReference type="GO" id="GO:0006606">
    <property type="term" value="P:protein import into nucleus"/>
    <property type="evidence" value="ECO:0007669"/>
    <property type="project" value="TreeGrafter"/>
</dbReference>
<dbReference type="Proteomes" id="UP000011083">
    <property type="component" value="Unassembled WGS sequence"/>
</dbReference>
<comment type="similarity">
    <text evidence="2 4">Belongs to the nucleoporin interacting component (NIC) family.</text>
</comment>
<evidence type="ECO:0000313" key="5">
    <source>
        <dbReference type="EMBL" id="ELR25346.1"/>
    </source>
</evidence>
<keyword evidence="4" id="KW-0811">Translocation</keyword>
<evidence type="ECO:0000256" key="1">
    <source>
        <dbReference type="ARBA" id="ARBA00004259"/>
    </source>
</evidence>
<dbReference type="KEGG" id="acan:ACA1_291540"/>
<keyword evidence="4" id="KW-0509">mRNA transport</keyword>
<evidence type="ECO:0000256" key="2">
    <source>
        <dbReference type="ARBA" id="ARBA00010186"/>
    </source>
</evidence>
<dbReference type="RefSeq" id="XP_004368101.1">
    <property type="nucleotide sequence ID" value="XM_004368044.1"/>
</dbReference>
<keyword evidence="4" id="KW-0813">Transport</keyword>